<dbReference type="InterPro" id="IPR000715">
    <property type="entry name" value="Glycosyl_transferase_4"/>
</dbReference>
<keyword evidence="7 12" id="KW-0460">Magnesium</keyword>
<evidence type="ECO:0000256" key="5">
    <source>
        <dbReference type="ARBA" id="ARBA00022679"/>
    </source>
</evidence>
<keyword evidence="8 12" id="KW-0448">Lipopolysaccharide biosynthesis</keyword>
<evidence type="ECO:0000256" key="3">
    <source>
        <dbReference type="ARBA" id="ARBA00022519"/>
    </source>
</evidence>
<dbReference type="UniPathway" id="UPA00281"/>
<comment type="caution">
    <text evidence="14">The sequence shown here is derived from an EMBL/GenBank/DDBJ whole genome shotgun (WGS) entry which is preliminary data.</text>
</comment>
<dbReference type="GO" id="GO:0000287">
    <property type="term" value="F:magnesium ion binding"/>
    <property type="evidence" value="ECO:0007669"/>
    <property type="project" value="InterPro"/>
</dbReference>
<dbReference type="HAMAP" id="MF_02030">
    <property type="entry name" value="WecA_Gammaproteo"/>
    <property type="match status" value="1"/>
</dbReference>
<dbReference type="GO" id="GO:0005886">
    <property type="term" value="C:plasma membrane"/>
    <property type="evidence" value="ECO:0007669"/>
    <property type="project" value="UniProtKB-SubCell"/>
</dbReference>
<keyword evidence="15" id="KW-1185">Reference proteome</keyword>
<evidence type="ECO:0000256" key="13">
    <source>
        <dbReference type="PIRSR" id="PIRSR600715-1"/>
    </source>
</evidence>
<reference evidence="14 15" key="1">
    <citation type="submission" date="2016-05" db="EMBL/GenBank/DDBJ databases">
        <title>Genomic Taxonomy of the Vibrionaceae.</title>
        <authorList>
            <person name="Gomez-Gil B."/>
            <person name="Enciso-Ibarra J."/>
        </authorList>
    </citation>
    <scope>NUCLEOTIDE SEQUENCE [LARGE SCALE GENOMIC DNA]</scope>
    <source>
        <strain evidence="14 15">CAIM 1920</strain>
    </source>
</reference>
<evidence type="ECO:0000256" key="8">
    <source>
        <dbReference type="ARBA" id="ARBA00022985"/>
    </source>
</evidence>
<keyword evidence="2 12" id="KW-1003">Cell membrane</keyword>
<keyword evidence="9 12" id="KW-1133">Transmembrane helix</keyword>
<dbReference type="InterPro" id="IPR012750">
    <property type="entry name" value="ECA_WecA-rel"/>
</dbReference>
<comment type="similarity">
    <text evidence="12">Belongs to the glycosyltransferase 4 family. WecA subfamily.</text>
</comment>
<dbReference type="EC" id="2.7.8.33" evidence="12"/>
<dbReference type="GO" id="GO:0009276">
    <property type="term" value="C:Gram-negative-bacterium-type cell wall"/>
    <property type="evidence" value="ECO:0007669"/>
    <property type="project" value="InterPro"/>
</dbReference>
<keyword evidence="5 12" id="KW-0808">Transferase</keyword>
<keyword evidence="4 12" id="KW-0328">Glycosyltransferase</keyword>
<dbReference type="NCBIfam" id="TIGR02380">
    <property type="entry name" value="ECA_wecA"/>
    <property type="match status" value="1"/>
</dbReference>
<feature type="binding site" evidence="13">
    <location>
        <position position="157"/>
    </location>
    <ligand>
        <name>Mg(2+)</name>
        <dbReference type="ChEBI" id="CHEBI:18420"/>
    </ligand>
</feature>
<proteinExistence type="inferred from homology"/>
<dbReference type="RefSeq" id="WP_068898568.1">
    <property type="nucleotide sequence ID" value="NZ_JBHUIF010000032.1"/>
</dbReference>
<dbReference type="GO" id="GO:0071555">
    <property type="term" value="P:cell wall organization"/>
    <property type="evidence" value="ECO:0007669"/>
    <property type="project" value="TreeGrafter"/>
</dbReference>
<sequence>MSLIAPYAQIIQPFFLGLITSFICLLLARKVAIKVGLVDHPNARKLHQGVIPLVGGISVCLTIVSYILLHETIDPTTLTYLGCAITLTTVGAFDDKLDISYKIRIIIQAVLAGLMMFVAGLKLQHLGNLFAFGNVELGIFGLAVTVFAVIGAINAFNMVDGIDGLLGGLSIVTFSGLAFLFFDAQDMKLFEFCLIFIAALIPYVAMNLGWMGKTRKVFMGDAGSMLIGFSVIWLLLSGTQSESSSLSMRPVTALWLIALPLMDMAAIMARRIKRGDSPFKPDREHLHHICQRIGLSPTQTLIAICLLSSVFVGIGIAGEKLNISESIMFYSFMILFVGYYFTLSHIWKVTSFVRRFLTKKETYSVQKEA</sequence>
<feature type="transmembrane region" description="Helical" evidence="12">
    <location>
        <begin position="217"/>
        <end position="236"/>
    </location>
</feature>
<evidence type="ECO:0000256" key="2">
    <source>
        <dbReference type="ARBA" id="ARBA00022475"/>
    </source>
</evidence>
<dbReference type="GO" id="GO:0030145">
    <property type="term" value="F:manganese ion binding"/>
    <property type="evidence" value="ECO:0007669"/>
    <property type="project" value="InterPro"/>
</dbReference>
<comment type="subcellular location">
    <subcellularLocation>
        <location evidence="12">Cell inner membrane</location>
        <topology evidence="12">Multi-pass membrane protein</topology>
    </subcellularLocation>
    <subcellularLocation>
        <location evidence="1">Cell membrane</location>
        <topology evidence="1">Multi-pass membrane protein</topology>
    </subcellularLocation>
</comment>
<dbReference type="GO" id="GO:0016757">
    <property type="term" value="F:glycosyltransferase activity"/>
    <property type="evidence" value="ECO:0007669"/>
    <property type="project" value="UniProtKB-KW"/>
</dbReference>
<feature type="transmembrane region" description="Helical" evidence="12">
    <location>
        <begin position="165"/>
        <end position="182"/>
    </location>
</feature>
<evidence type="ECO:0000256" key="9">
    <source>
        <dbReference type="ARBA" id="ARBA00022989"/>
    </source>
</evidence>
<comment type="function">
    <text evidence="12">Catalyzes the transfer of the GlcNAc-1-phosphate moiety from UDP-GlcNAc onto the carrier lipid undecaprenyl phosphate (C55-P), yielding GlcNAc-pyrophosphoryl-undecaprenyl (GlcNAc-PP-C55).</text>
</comment>
<dbReference type="GO" id="GO:0036380">
    <property type="term" value="F:UDP-N-acetylglucosamine-undecaprenyl-phosphate N-acetylglucosaminephosphotransferase activity"/>
    <property type="evidence" value="ECO:0007669"/>
    <property type="project" value="UniProtKB-UniRule"/>
</dbReference>
<comment type="catalytic activity">
    <reaction evidence="12">
        <text>di-trans,octa-cis-undecaprenyl phosphate + UDP-N-acetyl-alpha-D-glucosamine = N-acetyl-alpha-D-glucosaminyl-di-trans,octa-cis-undecaprenyl diphosphate + UMP</text>
        <dbReference type="Rhea" id="RHEA:28090"/>
        <dbReference type="ChEBI" id="CHEBI:57705"/>
        <dbReference type="ChEBI" id="CHEBI:57865"/>
        <dbReference type="ChEBI" id="CHEBI:60392"/>
        <dbReference type="ChEBI" id="CHEBI:62959"/>
        <dbReference type="EC" id="2.7.8.33"/>
    </reaction>
</comment>
<feature type="transmembrane region" description="Helical" evidence="12">
    <location>
        <begin position="188"/>
        <end position="205"/>
    </location>
</feature>
<organism evidence="14 15">
    <name type="scientific">Veronia pacifica</name>
    <dbReference type="NCBI Taxonomy" id="1080227"/>
    <lineage>
        <taxon>Bacteria</taxon>
        <taxon>Pseudomonadati</taxon>
        <taxon>Pseudomonadota</taxon>
        <taxon>Gammaproteobacteria</taxon>
        <taxon>Vibrionales</taxon>
        <taxon>Vibrionaceae</taxon>
        <taxon>Veronia</taxon>
    </lineage>
</organism>
<feature type="transmembrane region" description="Helical" evidence="12">
    <location>
        <begin position="328"/>
        <end position="347"/>
    </location>
</feature>
<gene>
    <name evidence="12" type="primary">wecA</name>
    <name evidence="14" type="ORF">A8L45_01685</name>
</gene>
<evidence type="ECO:0000313" key="15">
    <source>
        <dbReference type="Proteomes" id="UP000094936"/>
    </source>
</evidence>
<feature type="transmembrane region" description="Helical" evidence="12">
    <location>
        <begin position="252"/>
        <end position="272"/>
    </location>
</feature>
<dbReference type="Pfam" id="PF00953">
    <property type="entry name" value="Glycos_transf_4"/>
    <property type="match status" value="1"/>
</dbReference>
<evidence type="ECO:0000256" key="10">
    <source>
        <dbReference type="ARBA" id="ARBA00023136"/>
    </source>
</evidence>
<dbReference type="PANTHER" id="PTHR22926">
    <property type="entry name" value="PHOSPHO-N-ACETYLMURAMOYL-PENTAPEPTIDE-TRANSFERASE"/>
    <property type="match status" value="1"/>
</dbReference>
<feature type="transmembrane region" description="Helical" evidence="12">
    <location>
        <begin position="129"/>
        <end position="153"/>
    </location>
</feature>
<evidence type="ECO:0000256" key="11">
    <source>
        <dbReference type="ARBA" id="ARBA00023211"/>
    </source>
</evidence>
<keyword evidence="10 12" id="KW-0472">Membrane</keyword>
<feature type="transmembrane region" description="Helical" evidence="12">
    <location>
        <begin position="75"/>
        <end position="93"/>
    </location>
</feature>
<keyword evidence="11 12" id="KW-0464">Manganese</keyword>
<feature type="transmembrane region" description="Helical" evidence="12">
    <location>
        <begin position="49"/>
        <end position="69"/>
    </location>
</feature>
<dbReference type="STRING" id="1080227.A8L45_01685"/>
<evidence type="ECO:0000256" key="1">
    <source>
        <dbReference type="ARBA" id="ARBA00004651"/>
    </source>
</evidence>
<dbReference type="AlphaFoldDB" id="A0A1C3ERC8"/>
<keyword evidence="13" id="KW-0479">Metal-binding</keyword>
<evidence type="ECO:0000313" key="14">
    <source>
        <dbReference type="EMBL" id="ODA35776.1"/>
    </source>
</evidence>
<dbReference type="PANTHER" id="PTHR22926:SF3">
    <property type="entry name" value="UNDECAPRENYL-PHOSPHATE ALPHA-N-ACETYLGLUCOSAMINYL 1-PHOSPHATE TRANSFERASE"/>
    <property type="match status" value="1"/>
</dbReference>
<accession>A0A1C3ERC8</accession>
<feature type="transmembrane region" description="Helical" evidence="12">
    <location>
        <begin position="293"/>
        <end position="316"/>
    </location>
</feature>
<feature type="binding site" evidence="13">
    <location>
        <position position="221"/>
    </location>
    <ligand>
        <name>Mg(2+)</name>
        <dbReference type="ChEBI" id="CHEBI:18420"/>
    </ligand>
</feature>
<dbReference type="CDD" id="cd06853">
    <property type="entry name" value="GT_WecA_like"/>
    <property type="match status" value="1"/>
</dbReference>
<name>A0A1C3ERC8_9GAMM</name>
<dbReference type="Proteomes" id="UP000094936">
    <property type="component" value="Unassembled WGS sequence"/>
</dbReference>
<keyword evidence="6 12" id="KW-0812">Transmembrane</keyword>
<evidence type="ECO:0000256" key="4">
    <source>
        <dbReference type="ARBA" id="ARBA00022676"/>
    </source>
</evidence>
<dbReference type="OrthoDB" id="9783652at2"/>
<evidence type="ECO:0000256" key="6">
    <source>
        <dbReference type="ARBA" id="ARBA00022692"/>
    </source>
</evidence>
<protein>
    <recommendedName>
        <fullName evidence="12">Undecaprenyl-phosphate alpha-N-acetylglucosaminyl 1-phosphate transferase</fullName>
        <ecNumber evidence="12">2.7.8.33</ecNumber>
    </recommendedName>
    <alternativeName>
        <fullName evidence="12">UDP-GlcNAc:undecaprenyl-phosphate GlcNAc-1-phosphate transferase</fullName>
    </alternativeName>
    <alternativeName>
        <fullName evidence="12">Undecaprenyl-phosphate GlcNAc-1-phosphate transferase</fullName>
    </alternativeName>
</protein>
<dbReference type="EMBL" id="LYBM01000002">
    <property type="protein sequence ID" value="ODA35776.1"/>
    <property type="molecule type" value="Genomic_DNA"/>
</dbReference>
<comment type="pathway">
    <text evidence="12">Bacterial outer membrane biogenesis; LPS O-antigen biosynthesis.</text>
</comment>
<comment type="cofactor">
    <cofactor evidence="12">
        <name>Mn(2+)</name>
        <dbReference type="ChEBI" id="CHEBI:29035"/>
    </cofactor>
</comment>
<dbReference type="GO" id="GO:0009243">
    <property type="term" value="P:O antigen biosynthetic process"/>
    <property type="evidence" value="ECO:0007669"/>
    <property type="project" value="UniProtKB-UniRule"/>
</dbReference>
<evidence type="ECO:0000256" key="12">
    <source>
        <dbReference type="HAMAP-Rule" id="MF_02030"/>
    </source>
</evidence>
<feature type="transmembrane region" description="Helical" evidence="12">
    <location>
        <begin position="6"/>
        <end position="28"/>
    </location>
</feature>
<keyword evidence="3 12" id="KW-0997">Cell inner membrane</keyword>
<evidence type="ECO:0000256" key="7">
    <source>
        <dbReference type="ARBA" id="ARBA00022842"/>
    </source>
</evidence>
<feature type="transmembrane region" description="Helical" evidence="12">
    <location>
        <begin position="105"/>
        <end position="123"/>
    </location>
</feature>
<comment type="cofactor">
    <cofactor evidence="12 13">
        <name>Mg(2+)</name>
        <dbReference type="ChEBI" id="CHEBI:18420"/>
    </cofactor>
</comment>
<dbReference type="GO" id="GO:0044038">
    <property type="term" value="P:cell wall macromolecule biosynthetic process"/>
    <property type="evidence" value="ECO:0007669"/>
    <property type="project" value="TreeGrafter"/>
</dbReference>